<dbReference type="InterPro" id="IPR019772">
    <property type="entry name" value="Ferrochelatase_AS"/>
</dbReference>
<dbReference type="HAMAP" id="MF_00323">
    <property type="entry name" value="Ferrochelatase"/>
    <property type="match status" value="1"/>
</dbReference>
<dbReference type="GO" id="GO:0005737">
    <property type="term" value="C:cytoplasm"/>
    <property type="evidence" value="ECO:0007669"/>
    <property type="project" value="UniProtKB-SubCell"/>
</dbReference>
<evidence type="ECO:0000313" key="9">
    <source>
        <dbReference type="EMBL" id="MBA0084611.1"/>
    </source>
</evidence>
<keyword evidence="3 7" id="KW-0350">Heme biosynthesis</keyword>
<name>A0A7V8NNJ6_9BACT</name>
<dbReference type="SUPFAM" id="SSF53800">
    <property type="entry name" value="Chelatase"/>
    <property type="match status" value="1"/>
</dbReference>
<dbReference type="PANTHER" id="PTHR11108">
    <property type="entry name" value="FERROCHELATASE"/>
    <property type="match status" value="1"/>
</dbReference>
<dbReference type="EMBL" id="JACDQQ010000636">
    <property type="protein sequence ID" value="MBA0084611.1"/>
    <property type="molecule type" value="Genomic_DNA"/>
</dbReference>
<keyword evidence="2 7" id="KW-0408">Iron</keyword>
<dbReference type="AlphaFoldDB" id="A0A7V8NNJ6"/>
<dbReference type="UniPathway" id="UPA00252">
    <property type="reaction ID" value="UER00325"/>
</dbReference>
<dbReference type="GO" id="GO:0006783">
    <property type="term" value="P:heme biosynthetic process"/>
    <property type="evidence" value="ECO:0007669"/>
    <property type="project" value="UniProtKB-UniRule"/>
</dbReference>
<keyword evidence="7 8" id="KW-0963">Cytoplasm</keyword>
<comment type="similarity">
    <text evidence="1 7 8">Belongs to the ferrochelatase family.</text>
</comment>
<dbReference type="NCBIfam" id="TIGR00109">
    <property type="entry name" value="hemH"/>
    <property type="match status" value="1"/>
</dbReference>
<dbReference type="InterPro" id="IPR033644">
    <property type="entry name" value="Ferrochelatase_C"/>
</dbReference>
<keyword evidence="4 7" id="KW-0456">Lyase</keyword>
<organism evidence="9 10">
    <name type="scientific">Candidatus Acidiferrum panamense</name>
    <dbReference type="NCBI Taxonomy" id="2741543"/>
    <lineage>
        <taxon>Bacteria</taxon>
        <taxon>Pseudomonadati</taxon>
        <taxon>Acidobacteriota</taxon>
        <taxon>Terriglobia</taxon>
        <taxon>Candidatus Acidiferrales</taxon>
        <taxon>Candidatus Acidiferrum</taxon>
    </lineage>
</organism>
<dbReference type="CDD" id="cd00419">
    <property type="entry name" value="Ferrochelatase_C"/>
    <property type="match status" value="1"/>
</dbReference>
<dbReference type="PANTHER" id="PTHR11108:SF1">
    <property type="entry name" value="FERROCHELATASE, MITOCHONDRIAL"/>
    <property type="match status" value="1"/>
</dbReference>
<dbReference type="PROSITE" id="PS00534">
    <property type="entry name" value="FERROCHELATASE"/>
    <property type="match status" value="1"/>
</dbReference>
<comment type="function">
    <text evidence="7 8">Catalyzes the ferrous insertion into protoporphyrin IX.</text>
</comment>
<evidence type="ECO:0000256" key="4">
    <source>
        <dbReference type="ARBA" id="ARBA00023239"/>
    </source>
</evidence>
<sequence>MKGKKRVGIVLFQLGGPDSLEAVEPFLLNLFLDPDIIPLGPLGWLRRPIAKWISSRRSIPVAKKYAEIGGRSPIGTLTERQRAALVEALSPHVDAVAVTAMRYWHPLTREAVESLGKAGALDELVLLPLYPQYSFATTLSSLKEWRRVYGQPDGGPPERTIDHFYGHPLYIQALVERIGSVLRQFADGASIHLVFSAHGLPMSLVDKGDPYPRQIEATVRAVCELGARQYEAWPRTHLLCYQSRVGPAKWLQPALTETIEKLGHEGVKEMLVVPISFVTEHIETLHEINIEAREEAEKIGIETFRMMPAVGDSPLFIAALKDLVLRAVGIETGSSPNAASIGANR</sequence>
<keyword evidence="10" id="KW-1185">Reference proteome</keyword>
<keyword evidence="7" id="KW-0479">Metal-binding</keyword>
<comment type="caution">
    <text evidence="9">The sequence shown here is derived from an EMBL/GenBank/DDBJ whole genome shotgun (WGS) entry which is preliminary data.</text>
</comment>
<evidence type="ECO:0000256" key="3">
    <source>
        <dbReference type="ARBA" id="ARBA00023133"/>
    </source>
</evidence>
<keyword evidence="5 7" id="KW-0627">Porphyrin biosynthesis</keyword>
<accession>A0A7V8NNJ6</accession>
<evidence type="ECO:0000256" key="1">
    <source>
        <dbReference type="ARBA" id="ARBA00007718"/>
    </source>
</evidence>
<dbReference type="InterPro" id="IPR001015">
    <property type="entry name" value="Ferrochelatase"/>
</dbReference>
<evidence type="ECO:0000256" key="6">
    <source>
        <dbReference type="ARBA" id="ARBA00024536"/>
    </source>
</evidence>
<feature type="binding site" evidence="7">
    <location>
        <position position="198"/>
    </location>
    <ligand>
        <name>Fe(2+)</name>
        <dbReference type="ChEBI" id="CHEBI:29033"/>
    </ligand>
</feature>
<dbReference type="GO" id="GO:0004325">
    <property type="term" value="F:ferrochelatase activity"/>
    <property type="evidence" value="ECO:0007669"/>
    <property type="project" value="UniProtKB-UniRule"/>
</dbReference>
<feature type="binding site" evidence="7">
    <location>
        <position position="283"/>
    </location>
    <ligand>
        <name>Fe(2+)</name>
        <dbReference type="ChEBI" id="CHEBI:29033"/>
    </ligand>
</feature>
<comment type="catalytic activity">
    <reaction evidence="7 8">
        <text>heme b + 2 H(+) = protoporphyrin IX + Fe(2+)</text>
        <dbReference type="Rhea" id="RHEA:22584"/>
        <dbReference type="ChEBI" id="CHEBI:15378"/>
        <dbReference type="ChEBI" id="CHEBI:29033"/>
        <dbReference type="ChEBI" id="CHEBI:57306"/>
        <dbReference type="ChEBI" id="CHEBI:60344"/>
        <dbReference type="EC" id="4.98.1.1"/>
    </reaction>
</comment>
<dbReference type="Proteomes" id="UP000567293">
    <property type="component" value="Unassembled WGS sequence"/>
</dbReference>
<dbReference type="Gene3D" id="3.40.50.1400">
    <property type="match status" value="2"/>
</dbReference>
<evidence type="ECO:0000313" key="10">
    <source>
        <dbReference type="Proteomes" id="UP000567293"/>
    </source>
</evidence>
<comment type="pathway">
    <text evidence="7 8">Porphyrin-containing compound metabolism; protoheme biosynthesis; protoheme from protoporphyrin-IX: step 1/1.</text>
</comment>
<reference evidence="9" key="1">
    <citation type="submission" date="2020-06" db="EMBL/GenBank/DDBJ databases">
        <title>Legume-microbial interactions unlock mineral nutrients during tropical forest succession.</title>
        <authorList>
            <person name="Epihov D.Z."/>
        </authorList>
    </citation>
    <scope>NUCLEOTIDE SEQUENCE [LARGE SCALE GENOMIC DNA]</scope>
    <source>
        <strain evidence="9">Pan2503</strain>
    </source>
</reference>
<dbReference type="Pfam" id="PF00762">
    <property type="entry name" value="Ferrochelatase"/>
    <property type="match status" value="1"/>
</dbReference>
<proteinExistence type="inferred from homology"/>
<dbReference type="EC" id="4.98.1.1" evidence="7 8"/>
<comment type="catalytic activity">
    <reaction evidence="6">
        <text>Fe-coproporphyrin III + 2 H(+) = coproporphyrin III + Fe(2+)</text>
        <dbReference type="Rhea" id="RHEA:49572"/>
        <dbReference type="ChEBI" id="CHEBI:15378"/>
        <dbReference type="ChEBI" id="CHEBI:29033"/>
        <dbReference type="ChEBI" id="CHEBI:68438"/>
        <dbReference type="ChEBI" id="CHEBI:131725"/>
        <dbReference type="EC" id="4.99.1.9"/>
    </reaction>
    <physiologicalReaction direction="right-to-left" evidence="6">
        <dbReference type="Rhea" id="RHEA:49574"/>
    </physiologicalReaction>
</comment>
<dbReference type="InterPro" id="IPR033659">
    <property type="entry name" value="Ferrochelatase_N"/>
</dbReference>
<dbReference type="CDD" id="cd03411">
    <property type="entry name" value="Ferrochelatase_N"/>
    <property type="match status" value="1"/>
</dbReference>
<evidence type="ECO:0000256" key="8">
    <source>
        <dbReference type="RuleBase" id="RU000607"/>
    </source>
</evidence>
<comment type="subcellular location">
    <subcellularLocation>
        <location evidence="7 8">Cytoplasm</location>
    </subcellularLocation>
</comment>
<evidence type="ECO:0000256" key="7">
    <source>
        <dbReference type="HAMAP-Rule" id="MF_00323"/>
    </source>
</evidence>
<gene>
    <name evidence="7 9" type="primary">hemH</name>
    <name evidence="9" type="ORF">HRJ53_06430</name>
</gene>
<evidence type="ECO:0000256" key="5">
    <source>
        <dbReference type="ARBA" id="ARBA00023244"/>
    </source>
</evidence>
<dbReference type="GO" id="GO:0046872">
    <property type="term" value="F:metal ion binding"/>
    <property type="evidence" value="ECO:0007669"/>
    <property type="project" value="UniProtKB-KW"/>
</dbReference>
<protein>
    <recommendedName>
        <fullName evidence="7 8">Ferrochelatase</fullName>
        <ecNumber evidence="7 8">4.98.1.1</ecNumber>
    </recommendedName>
    <alternativeName>
        <fullName evidence="7">Heme synthase</fullName>
    </alternativeName>
    <alternativeName>
        <fullName evidence="7">Protoheme ferro-lyase</fullName>
    </alternativeName>
</protein>
<evidence type="ECO:0000256" key="2">
    <source>
        <dbReference type="ARBA" id="ARBA00023004"/>
    </source>
</evidence>